<dbReference type="Proteomes" id="UP000828390">
    <property type="component" value="Unassembled WGS sequence"/>
</dbReference>
<organism evidence="1 2">
    <name type="scientific">Dreissena polymorpha</name>
    <name type="common">Zebra mussel</name>
    <name type="synonym">Mytilus polymorpha</name>
    <dbReference type="NCBI Taxonomy" id="45954"/>
    <lineage>
        <taxon>Eukaryota</taxon>
        <taxon>Metazoa</taxon>
        <taxon>Spiralia</taxon>
        <taxon>Lophotrochozoa</taxon>
        <taxon>Mollusca</taxon>
        <taxon>Bivalvia</taxon>
        <taxon>Autobranchia</taxon>
        <taxon>Heteroconchia</taxon>
        <taxon>Euheterodonta</taxon>
        <taxon>Imparidentia</taxon>
        <taxon>Neoheterodontei</taxon>
        <taxon>Myida</taxon>
        <taxon>Dreissenoidea</taxon>
        <taxon>Dreissenidae</taxon>
        <taxon>Dreissena</taxon>
    </lineage>
</organism>
<evidence type="ECO:0000313" key="1">
    <source>
        <dbReference type="EMBL" id="KAH3719228.1"/>
    </source>
</evidence>
<evidence type="ECO:0000313" key="2">
    <source>
        <dbReference type="Proteomes" id="UP000828390"/>
    </source>
</evidence>
<dbReference type="AlphaFoldDB" id="A0A9D4C858"/>
<sequence>MLCIDRSKAFHFCGHVFYPSGTNVLTKFHEDWAQNVSSRPFTCFHYIHIEKTAPSPSAFLLWKYKENDPSPGCHVFLRIQTIFELNHRIQETNTTIVTSREKLPHPPGGHVFPPIMTIFELVRNINETNVLTKNTAPLPGGHTNILTKLHEDWASNVTSTMFTTFELDQDIIGSNLLTKFHANKKINVATRVFTRQNVEDERRTTDKRLSKSSP</sequence>
<keyword evidence="2" id="KW-1185">Reference proteome</keyword>
<gene>
    <name evidence="1" type="ORF">DPMN_062060</name>
</gene>
<comment type="caution">
    <text evidence="1">The sequence shown here is derived from an EMBL/GenBank/DDBJ whole genome shotgun (WGS) entry which is preliminary data.</text>
</comment>
<protein>
    <submittedName>
        <fullName evidence="1">Uncharacterized protein</fullName>
    </submittedName>
</protein>
<reference evidence="1" key="1">
    <citation type="journal article" date="2019" name="bioRxiv">
        <title>The Genome of the Zebra Mussel, Dreissena polymorpha: A Resource for Invasive Species Research.</title>
        <authorList>
            <person name="McCartney M.A."/>
            <person name="Auch B."/>
            <person name="Kono T."/>
            <person name="Mallez S."/>
            <person name="Zhang Y."/>
            <person name="Obille A."/>
            <person name="Becker A."/>
            <person name="Abrahante J.E."/>
            <person name="Garbe J."/>
            <person name="Badalamenti J.P."/>
            <person name="Herman A."/>
            <person name="Mangelson H."/>
            <person name="Liachko I."/>
            <person name="Sullivan S."/>
            <person name="Sone E.D."/>
            <person name="Koren S."/>
            <person name="Silverstein K.A.T."/>
            <person name="Beckman K.B."/>
            <person name="Gohl D.M."/>
        </authorList>
    </citation>
    <scope>NUCLEOTIDE SEQUENCE</scope>
    <source>
        <strain evidence="1">Duluth1</strain>
        <tissue evidence="1">Whole animal</tissue>
    </source>
</reference>
<dbReference type="EMBL" id="JAIWYP010000013">
    <property type="protein sequence ID" value="KAH3719228.1"/>
    <property type="molecule type" value="Genomic_DNA"/>
</dbReference>
<accession>A0A9D4C858</accession>
<proteinExistence type="predicted"/>
<reference evidence="1" key="2">
    <citation type="submission" date="2020-11" db="EMBL/GenBank/DDBJ databases">
        <authorList>
            <person name="McCartney M.A."/>
            <person name="Auch B."/>
            <person name="Kono T."/>
            <person name="Mallez S."/>
            <person name="Becker A."/>
            <person name="Gohl D.M."/>
            <person name="Silverstein K.A.T."/>
            <person name="Koren S."/>
            <person name="Bechman K.B."/>
            <person name="Herman A."/>
            <person name="Abrahante J.E."/>
            <person name="Garbe J."/>
        </authorList>
    </citation>
    <scope>NUCLEOTIDE SEQUENCE</scope>
    <source>
        <strain evidence="1">Duluth1</strain>
        <tissue evidence="1">Whole animal</tissue>
    </source>
</reference>
<name>A0A9D4C858_DREPO</name>